<gene>
    <name evidence="6" type="ORF">IRI77_14400</name>
</gene>
<dbReference type="Pfam" id="PF00107">
    <property type="entry name" value="ADH_zinc_N"/>
    <property type="match status" value="1"/>
</dbReference>
<dbReference type="PANTHER" id="PTHR43401">
    <property type="entry name" value="L-THREONINE 3-DEHYDROGENASE"/>
    <property type="match status" value="1"/>
</dbReference>
<dbReference type="InterPro" id="IPR011032">
    <property type="entry name" value="GroES-like_sf"/>
</dbReference>
<protein>
    <submittedName>
        <fullName evidence="6">Alcohol dehydrogenase catalytic domain-containing protein</fullName>
    </submittedName>
</protein>
<dbReference type="KEGG" id="pfer:IRI77_14400"/>
<dbReference type="PROSITE" id="PS00059">
    <property type="entry name" value="ADH_ZINC"/>
    <property type="match status" value="1"/>
</dbReference>
<dbReference type="AlphaFoldDB" id="A0A7S7NZ86"/>
<keyword evidence="1 4" id="KW-0479">Metal-binding</keyword>
<keyword evidence="7" id="KW-1185">Reference proteome</keyword>
<dbReference type="GO" id="GO:0016616">
    <property type="term" value="F:oxidoreductase activity, acting on the CH-OH group of donors, NAD or NADP as acceptor"/>
    <property type="evidence" value="ECO:0007669"/>
    <property type="project" value="UniProtKB-ARBA"/>
</dbReference>
<reference evidence="6 7" key="1">
    <citation type="submission" date="2020-10" db="EMBL/GenBank/DDBJ databases">
        <title>Complete genome sequence of Paludibaculum fermentans P105T, a facultatively anaerobic acidobacterium capable of dissimilatory Fe(III) reduction.</title>
        <authorList>
            <person name="Dedysh S.N."/>
            <person name="Beletsky A.V."/>
            <person name="Kulichevskaya I.S."/>
            <person name="Mardanov A.V."/>
            <person name="Ravin N.V."/>
        </authorList>
    </citation>
    <scope>NUCLEOTIDE SEQUENCE [LARGE SCALE GENOMIC DNA]</scope>
    <source>
        <strain evidence="6 7">P105</strain>
    </source>
</reference>
<dbReference type="InterPro" id="IPR020843">
    <property type="entry name" value="ER"/>
</dbReference>
<dbReference type="InterPro" id="IPR013149">
    <property type="entry name" value="ADH-like_C"/>
</dbReference>
<dbReference type="SUPFAM" id="SSF51735">
    <property type="entry name" value="NAD(P)-binding Rossmann-fold domains"/>
    <property type="match status" value="1"/>
</dbReference>
<evidence type="ECO:0000313" key="7">
    <source>
        <dbReference type="Proteomes" id="UP000593892"/>
    </source>
</evidence>
<comment type="similarity">
    <text evidence="4">Belongs to the zinc-containing alcohol dehydrogenase family.</text>
</comment>
<feature type="domain" description="Enoyl reductase (ER)" evidence="5">
    <location>
        <begin position="8"/>
        <end position="332"/>
    </location>
</feature>
<keyword evidence="2 4" id="KW-0862">Zinc</keyword>
<dbReference type="PANTHER" id="PTHR43401:SF2">
    <property type="entry name" value="L-THREONINE 3-DEHYDROGENASE"/>
    <property type="match status" value="1"/>
</dbReference>
<keyword evidence="3" id="KW-0560">Oxidoreductase</keyword>
<dbReference type="Pfam" id="PF08240">
    <property type="entry name" value="ADH_N"/>
    <property type="match status" value="1"/>
</dbReference>
<accession>A0A7S7NZ86</accession>
<evidence type="ECO:0000256" key="4">
    <source>
        <dbReference type="RuleBase" id="RU361277"/>
    </source>
</evidence>
<comment type="cofactor">
    <cofactor evidence="4">
        <name>Zn(2+)</name>
        <dbReference type="ChEBI" id="CHEBI:29105"/>
    </cofactor>
</comment>
<dbReference type="Gene3D" id="3.90.180.10">
    <property type="entry name" value="Medium-chain alcohol dehydrogenases, catalytic domain"/>
    <property type="match status" value="1"/>
</dbReference>
<dbReference type="Gene3D" id="3.40.50.720">
    <property type="entry name" value="NAD(P)-binding Rossmann-like Domain"/>
    <property type="match status" value="1"/>
</dbReference>
<evidence type="ECO:0000259" key="5">
    <source>
        <dbReference type="SMART" id="SM00829"/>
    </source>
</evidence>
<dbReference type="SMART" id="SM00829">
    <property type="entry name" value="PKS_ER"/>
    <property type="match status" value="1"/>
</dbReference>
<dbReference type="InterPro" id="IPR050129">
    <property type="entry name" value="Zn_alcohol_dh"/>
</dbReference>
<dbReference type="EMBL" id="CP063849">
    <property type="protein sequence ID" value="QOY92009.1"/>
    <property type="molecule type" value="Genomic_DNA"/>
</dbReference>
<name>A0A7S7NZ86_PALFE</name>
<evidence type="ECO:0000256" key="2">
    <source>
        <dbReference type="ARBA" id="ARBA00022833"/>
    </source>
</evidence>
<dbReference type="Proteomes" id="UP000593892">
    <property type="component" value="Chromosome"/>
</dbReference>
<dbReference type="SUPFAM" id="SSF50129">
    <property type="entry name" value="GroES-like"/>
    <property type="match status" value="1"/>
</dbReference>
<evidence type="ECO:0000256" key="3">
    <source>
        <dbReference type="ARBA" id="ARBA00023002"/>
    </source>
</evidence>
<dbReference type="GO" id="GO:0008270">
    <property type="term" value="F:zinc ion binding"/>
    <property type="evidence" value="ECO:0007669"/>
    <property type="project" value="InterPro"/>
</dbReference>
<evidence type="ECO:0000313" key="6">
    <source>
        <dbReference type="EMBL" id="QOY92009.1"/>
    </source>
</evidence>
<dbReference type="InterPro" id="IPR013154">
    <property type="entry name" value="ADH-like_N"/>
</dbReference>
<evidence type="ECO:0000256" key="1">
    <source>
        <dbReference type="ARBA" id="ARBA00022723"/>
    </source>
</evidence>
<sequence length="351" mass="37920">MMAAVYTGQGHISVEPVPVPQIGPGEILVRVEACGICHTDLKKVEHDLLPPPRIYGHESAGVVVQVGEGVTKYRTGDRVIAFHHIPCKKCFYCSKKLYAQCETYKRVGITAGFEPAGGGFSQYIRVMDWIVRDGVELIPEGVSFEVASFVEPVNTCLKAVVEMNPQPGDVVLVQGQGPIGLLFTMLVKRTGATVLATDAIPERLALSRKFGASESWDPRTEDVARLCKALTEGRGVDQVFVAASAKGIVDQAIASSRPGGKILLFAQTSDTERIELSGADICKLERTLLGCYSASVDLQAESARLVFSGDLPVEDLVSHRLPLSEIREGIVLALHPDGKSLKIMVQPQRLS</sequence>
<organism evidence="6 7">
    <name type="scientific">Paludibaculum fermentans</name>
    <dbReference type="NCBI Taxonomy" id="1473598"/>
    <lineage>
        <taxon>Bacteria</taxon>
        <taxon>Pseudomonadati</taxon>
        <taxon>Acidobacteriota</taxon>
        <taxon>Terriglobia</taxon>
        <taxon>Bryobacterales</taxon>
        <taxon>Bryobacteraceae</taxon>
        <taxon>Paludibaculum</taxon>
    </lineage>
</organism>
<proteinExistence type="inferred from homology"/>
<dbReference type="InterPro" id="IPR036291">
    <property type="entry name" value="NAD(P)-bd_dom_sf"/>
</dbReference>
<dbReference type="InterPro" id="IPR002328">
    <property type="entry name" value="ADH_Zn_CS"/>
</dbReference>